<gene>
    <name evidence="1" type="ORF">E2C01_088757</name>
</gene>
<reference evidence="1 2" key="1">
    <citation type="submission" date="2019-05" db="EMBL/GenBank/DDBJ databases">
        <title>Another draft genome of Portunus trituberculatus and its Hox gene families provides insights of decapod evolution.</title>
        <authorList>
            <person name="Jeong J.-H."/>
            <person name="Song I."/>
            <person name="Kim S."/>
            <person name="Choi T."/>
            <person name="Kim D."/>
            <person name="Ryu S."/>
            <person name="Kim W."/>
        </authorList>
    </citation>
    <scope>NUCLEOTIDE SEQUENCE [LARGE SCALE GENOMIC DNA]</scope>
    <source>
        <tissue evidence="1">Muscle</tissue>
    </source>
</reference>
<dbReference type="Proteomes" id="UP000324222">
    <property type="component" value="Unassembled WGS sequence"/>
</dbReference>
<proteinExistence type="predicted"/>
<name>A0A5B7JGX6_PORTR</name>
<comment type="caution">
    <text evidence="1">The sequence shown here is derived from an EMBL/GenBank/DDBJ whole genome shotgun (WGS) entry which is preliminary data.</text>
</comment>
<dbReference type="AlphaFoldDB" id="A0A5B7JGX6"/>
<dbReference type="EMBL" id="VSRR010095516">
    <property type="protein sequence ID" value="MPC93623.1"/>
    <property type="molecule type" value="Genomic_DNA"/>
</dbReference>
<organism evidence="1 2">
    <name type="scientific">Portunus trituberculatus</name>
    <name type="common">Swimming crab</name>
    <name type="synonym">Neptunus trituberculatus</name>
    <dbReference type="NCBI Taxonomy" id="210409"/>
    <lineage>
        <taxon>Eukaryota</taxon>
        <taxon>Metazoa</taxon>
        <taxon>Ecdysozoa</taxon>
        <taxon>Arthropoda</taxon>
        <taxon>Crustacea</taxon>
        <taxon>Multicrustacea</taxon>
        <taxon>Malacostraca</taxon>
        <taxon>Eumalacostraca</taxon>
        <taxon>Eucarida</taxon>
        <taxon>Decapoda</taxon>
        <taxon>Pleocyemata</taxon>
        <taxon>Brachyura</taxon>
        <taxon>Eubrachyura</taxon>
        <taxon>Portunoidea</taxon>
        <taxon>Portunidae</taxon>
        <taxon>Portuninae</taxon>
        <taxon>Portunus</taxon>
    </lineage>
</organism>
<keyword evidence="2" id="KW-1185">Reference proteome</keyword>
<evidence type="ECO:0000313" key="1">
    <source>
        <dbReference type="EMBL" id="MPC93623.1"/>
    </source>
</evidence>
<protein>
    <submittedName>
        <fullName evidence="1">Uncharacterized protein</fullName>
    </submittedName>
</protein>
<evidence type="ECO:0000313" key="2">
    <source>
        <dbReference type="Proteomes" id="UP000324222"/>
    </source>
</evidence>
<accession>A0A5B7JGX6</accession>
<sequence>MGESLGGGLCWGVGGGFFAWRGGRINISVCLVSFLVSVCPWDVISSFRNRIYGLATGRKVIEIAEKVTHGIKGYNLAERYSLGTGRAYTPLWRFFVSILRVRQATATCLHRGQGTQAGRRRLPRRTRTSCRGSGAVQQTVYRRPIGFESSLQAEGKDRAGQDGAGRGGAKLVAHLTSWLSLHQRLSPCPSLLTPATVLLTPRVSPAPATCCLA</sequence>